<name>A0A4P6EXF4_9BACL</name>
<evidence type="ECO:0008006" key="6">
    <source>
        <dbReference type="Google" id="ProtNLM"/>
    </source>
</evidence>
<dbReference type="PROSITE" id="PS00409">
    <property type="entry name" value="PROKAR_NTER_METHYL"/>
    <property type="match status" value="1"/>
</dbReference>
<reference evidence="4 5" key="1">
    <citation type="submission" date="2019-01" db="EMBL/GenBank/DDBJ databases">
        <title>Genome sequencing of strain FW100M-2.</title>
        <authorList>
            <person name="Heo J."/>
            <person name="Kim S.-J."/>
            <person name="Kim J.-S."/>
            <person name="Hong S.-B."/>
            <person name="Kwon S.-W."/>
        </authorList>
    </citation>
    <scope>NUCLEOTIDE SEQUENCE [LARGE SCALE GENOMIC DNA]</scope>
    <source>
        <strain evidence="4 5">FW100M-2</strain>
    </source>
</reference>
<gene>
    <name evidence="4" type="ORF">ET464_08410</name>
</gene>
<dbReference type="GO" id="GO:0009986">
    <property type="term" value="C:cell surface"/>
    <property type="evidence" value="ECO:0007669"/>
    <property type="project" value="UniProtKB-SubCell"/>
</dbReference>
<dbReference type="GO" id="GO:0030420">
    <property type="term" value="P:establishment of competence for transformation"/>
    <property type="evidence" value="ECO:0007669"/>
    <property type="project" value="UniProtKB-KW"/>
</dbReference>
<keyword evidence="3" id="KW-0812">Transmembrane</keyword>
<evidence type="ECO:0000256" key="3">
    <source>
        <dbReference type="SAM" id="Phobius"/>
    </source>
</evidence>
<dbReference type="InterPro" id="IPR012902">
    <property type="entry name" value="N_methyl_site"/>
</dbReference>
<dbReference type="Pfam" id="PF07963">
    <property type="entry name" value="N_methyl"/>
    <property type="match status" value="1"/>
</dbReference>
<evidence type="ECO:0000313" key="5">
    <source>
        <dbReference type="Proteomes" id="UP000293568"/>
    </source>
</evidence>
<evidence type="ECO:0000313" key="4">
    <source>
        <dbReference type="EMBL" id="QAY66429.1"/>
    </source>
</evidence>
<dbReference type="AlphaFoldDB" id="A0A4P6EXF4"/>
<dbReference type="EMBL" id="CP035492">
    <property type="protein sequence ID" value="QAY66429.1"/>
    <property type="molecule type" value="Genomic_DNA"/>
</dbReference>
<dbReference type="OrthoDB" id="2614392at2"/>
<organism evidence="4 5">
    <name type="scientific">Paenibacillus protaetiae</name>
    <dbReference type="NCBI Taxonomy" id="2509456"/>
    <lineage>
        <taxon>Bacteria</taxon>
        <taxon>Bacillati</taxon>
        <taxon>Bacillota</taxon>
        <taxon>Bacilli</taxon>
        <taxon>Bacillales</taxon>
        <taxon>Paenibacillaceae</taxon>
        <taxon>Paenibacillus</taxon>
    </lineage>
</organism>
<dbReference type="KEGG" id="pprt:ET464_08410"/>
<keyword evidence="3" id="KW-0472">Membrane</keyword>
<accession>A0A4P6EXF4</accession>
<feature type="transmembrane region" description="Helical" evidence="3">
    <location>
        <begin position="6"/>
        <end position="29"/>
    </location>
</feature>
<keyword evidence="2" id="KW-0178">Competence</keyword>
<evidence type="ECO:0000256" key="1">
    <source>
        <dbReference type="ARBA" id="ARBA00004241"/>
    </source>
</evidence>
<proteinExistence type="predicted"/>
<evidence type="ECO:0000256" key="2">
    <source>
        <dbReference type="ARBA" id="ARBA00023287"/>
    </source>
</evidence>
<dbReference type="Proteomes" id="UP000293568">
    <property type="component" value="Chromosome"/>
</dbReference>
<keyword evidence="5" id="KW-1185">Reference proteome</keyword>
<keyword evidence="3" id="KW-1133">Transmembrane helix</keyword>
<comment type="subcellular location">
    <subcellularLocation>
        <location evidence="1">Cell surface</location>
    </subcellularLocation>
</comment>
<sequence length="160" mass="17603">MNEKGLTLVEVLGSVVLLGIAVLGITLLLQQGVSSSQSNVQSEQSVQMARTVMENVRSKLASPDREIELYGQSLSLDSLRKPSSTAQTLYYPDADDQQYEISIRSLASSELQHENIVVGDRIYPLQSHFRFIQVSAARLTGTNPPFTLEASIPYTLTDTE</sequence>
<protein>
    <recommendedName>
        <fullName evidence="6">Prepilin-type N-terminal cleavage/methylation domain-containing protein</fullName>
    </recommendedName>
</protein>
<dbReference type="RefSeq" id="WP_129440006.1">
    <property type="nucleotide sequence ID" value="NZ_CP035492.1"/>
</dbReference>